<sequence>MSEQNIDSADRQTLEAMANDLGVQFKANIGDDSLRARIKQQLGQPADNEGGAAAGSAGPTPDNAASTDQAAPGESKRTKRFKIIVATHDQDKQPVQVGVNGRNYVIERGKEVAVPESVVEVLRNAVQAQYDPKTMEETKVMAYPFQVLGEA</sequence>
<feature type="region of interest" description="Disordered" evidence="1">
    <location>
        <begin position="36"/>
        <end position="79"/>
    </location>
</feature>
<dbReference type="RefSeq" id="WP_198056813.1">
    <property type="nucleotide sequence ID" value="NZ_JAEDAF010000001.1"/>
</dbReference>
<name>A0ABD4KYG6_9GAMM</name>
<gene>
    <name evidence="2" type="ORF">I7V36_01680</name>
</gene>
<accession>A0ABD4KYG6</accession>
<evidence type="ECO:0000313" key="2">
    <source>
        <dbReference type="EMBL" id="MBH8578791.1"/>
    </source>
</evidence>
<evidence type="ECO:0000256" key="1">
    <source>
        <dbReference type="SAM" id="MobiDB-lite"/>
    </source>
</evidence>
<proteinExistence type="predicted"/>
<evidence type="ECO:0000313" key="3">
    <source>
        <dbReference type="Proteomes" id="UP000651738"/>
    </source>
</evidence>
<dbReference type="Proteomes" id="UP000651738">
    <property type="component" value="Unassembled WGS sequence"/>
</dbReference>
<dbReference type="EMBL" id="JAEDAF010000001">
    <property type="protein sequence ID" value="MBH8578791.1"/>
    <property type="molecule type" value="Genomic_DNA"/>
</dbReference>
<comment type="caution">
    <text evidence="2">The sequence shown here is derived from an EMBL/GenBank/DDBJ whole genome shotgun (WGS) entry which is preliminary data.</text>
</comment>
<dbReference type="AlphaFoldDB" id="A0ABD4KYG6"/>
<organism evidence="2 3">
    <name type="scientific">Bisbaumannia pacifica</name>
    <dbReference type="NCBI Taxonomy" id="77098"/>
    <lineage>
        <taxon>Bacteria</taxon>
        <taxon>Pseudomonadati</taxon>
        <taxon>Pseudomonadota</taxon>
        <taxon>Gammaproteobacteria</taxon>
        <taxon>Oceanospirillales</taxon>
        <taxon>Halomonadaceae</taxon>
        <taxon>Bisbaumannia</taxon>
    </lineage>
</organism>
<protein>
    <submittedName>
        <fullName evidence="2">Uncharacterized protein</fullName>
    </submittedName>
</protein>
<reference evidence="2 3" key="1">
    <citation type="submission" date="2020-12" db="EMBL/GenBank/DDBJ databases">
        <title>Draft genome sequence of Halomonas pacifica strain CARE-V15.</title>
        <authorList>
            <person name="Vignesh N."/>
            <person name="Thabitha A."/>
            <person name="Saravanan R."/>
            <person name="Manigandan V."/>
        </authorList>
    </citation>
    <scope>NUCLEOTIDE SEQUENCE [LARGE SCALE GENOMIC DNA]</scope>
    <source>
        <strain evidence="2 3">CARE-V15</strain>
    </source>
</reference>